<dbReference type="Pfam" id="PF01965">
    <property type="entry name" value="DJ-1_PfpI"/>
    <property type="match status" value="1"/>
</dbReference>
<gene>
    <name evidence="4" type="ORF">CLH62_12030</name>
</gene>
<dbReference type="GO" id="GO:0043565">
    <property type="term" value="F:sequence-specific DNA binding"/>
    <property type="evidence" value="ECO:0007669"/>
    <property type="project" value="InterPro"/>
</dbReference>
<dbReference type="EMBL" id="NTFI01000003">
    <property type="protein sequence ID" value="PHQ25075.1"/>
    <property type="molecule type" value="Genomic_DNA"/>
</dbReference>
<evidence type="ECO:0000256" key="1">
    <source>
        <dbReference type="ARBA" id="ARBA00023015"/>
    </source>
</evidence>
<accession>A0A2G1VE85</accession>
<sequence>MINIAIVALPNCHASGVHGVMDFFTVANYCAHVPGVRGEPLFNGQVVTVDNEPVRGYSGAVVTPTVRREDFEPDLIVVGSSVEAAVSADLLERTLAPAIPLHGWLRQAFDRGVVLASVCTGSFVLAEAGLLADQVATTHWRAALQFRNRYPDIRLEEDQLLVDNGQIICAGGATAFVDLCLYLVERFASPSVALACSKMLVLDGRRVEQTPYMAFYSRKAHQDDAIRKAQTWLEQHYSEPVGIDDVAEVAGLGTRTFKRRFKEATGETPIGYLQHLRIEAAKHKLESSREQTARIIWSVGYEDASSFRRLFKRIVGCTMEQYRKRFSYVTPMAV</sequence>
<organism evidence="4 5">
    <name type="scientific">Marinobacter guineae</name>
    <dbReference type="NCBI Taxonomy" id="432303"/>
    <lineage>
        <taxon>Bacteria</taxon>
        <taxon>Pseudomonadati</taxon>
        <taxon>Pseudomonadota</taxon>
        <taxon>Gammaproteobacteria</taxon>
        <taxon>Pseudomonadales</taxon>
        <taxon>Marinobacteraceae</taxon>
        <taxon>Marinobacter</taxon>
    </lineage>
</organism>
<dbReference type="InterPro" id="IPR018060">
    <property type="entry name" value="HTH_AraC"/>
</dbReference>
<dbReference type="PROSITE" id="PS01124">
    <property type="entry name" value="HTH_ARAC_FAMILY_2"/>
    <property type="match status" value="1"/>
</dbReference>
<dbReference type="OrthoDB" id="9803764at2"/>
<dbReference type="Proteomes" id="UP000229044">
    <property type="component" value="Unassembled WGS sequence"/>
</dbReference>
<dbReference type="InterPro" id="IPR009057">
    <property type="entry name" value="Homeodomain-like_sf"/>
</dbReference>
<dbReference type="PANTHER" id="PTHR43130:SF11">
    <property type="entry name" value="TRANSCRIPTIONAL REGULATORY PROTEIN"/>
    <property type="match status" value="1"/>
</dbReference>
<dbReference type="Gene3D" id="1.10.10.60">
    <property type="entry name" value="Homeodomain-like"/>
    <property type="match status" value="2"/>
</dbReference>
<dbReference type="CDD" id="cd03138">
    <property type="entry name" value="GATase1_AraC_2"/>
    <property type="match status" value="1"/>
</dbReference>
<dbReference type="RefSeq" id="WP_099618389.1">
    <property type="nucleotide sequence ID" value="NZ_KZ319340.1"/>
</dbReference>
<dbReference type="Gene3D" id="3.40.50.880">
    <property type="match status" value="1"/>
</dbReference>
<evidence type="ECO:0000313" key="4">
    <source>
        <dbReference type="EMBL" id="PHQ25075.1"/>
    </source>
</evidence>
<evidence type="ECO:0000259" key="3">
    <source>
        <dbReference type="PROSITE" id="PS01124"/>
    </source>
</evidence>
<dbReference type="PANTHER" id="PTHR43130">
    <property type="entry name" value="ARAC-FAMILY TRANSCRIPTIONAL REGULATOR"/>
    <property type="match status" value="1"/>
</dbReference>
<proteinExistence type="predicted"/>
<reference evidence="4 5" key="1">
    <citation type="submission" date="2017-09" db="EMBL/GenBank/DDBJ databases">
        <title>The draft genome sequences of Marinobacter guineae M3B.</title>
        <authorList>
            <person name="Cao J."/>
        </authorList>
    </citation>
    <scope>NUCLEOTIDE SEQUENCE [LARGE SCALE GENOMIC DNA]</scope>
    <source>
        <strain evidence="4 5">M3B</strain>
    </source>
</reference>
<dbReference type="InterPro" id="IPR029062">
    <property type="entry name" value="Class_I_gatase-like"/>
</dbReference>
<comment type="caution">
    <text evidence="4">The sequence shown here is derived from an EMBL/GenBank/DDBJ whole genome shotgun (WGS) entry which is preliminary data.</text>
</comment>
<evidence type="ECO:0000256" key="2">
    <source>
        <dbReference type="ARBA" id="ARBA00023163"/>
    </source>
</evidence>
<keyword evidence="2" id="KW-0804">Transcription</keyword>
<protein>
    <submittedName>
        <fullName evidence="4">Transcriptional regulator</fullName>
    </submittedName>
</protein>
<dbReference type="SMART" id="SM00342">
    <property type="entry name" value="HTH_ARAC"/>
    <property type="match status" value="1"/>
</dbReference>
<name>A0A2G1VE85_9GAMM</name>
<dbReference type="GO" id="GO:0003700">
    <property type="term" value="F:DNA-binding transcription factor activity"/>
    <property type="evidence" value="ECO:0007669"/>
    <property type="project" value="InterPro"/>
</dbReference>
<feature type="domain" description="HTH araC/xylS-type" evidence="3">
    <location>
        <begin position="227"/>
        <end position="325"/>
    </location>
</feature>
<evidence type="ECO:0000313" key="5">
    <source>
        <dbReference type="Proteomes" id="UP000229044"/>
    </source>
</evidence>
<keyword evidence="1" id="KW-0805">Transcription regulation</keyword>
<dbReference type="InterPro" id="IPR002818">
    <property type="entry name" value="DJ-1/PfpI"/>
</dbReference>
<dbReference type="SUPFAM" id="SSF52317">
    <property type="entry name" value="Class I glutamine amidotransferase-like"/>
    <property type="match status" value="1"/>
</dbReference>
<keyword evidence="5" id="KW-1185">Reference proteome</keyword>
<dbReference type="InterPro" id="IPR052158">
    <property type="entry name" value="INH-QAR"/>
</dbReference>
<dbReference type="Pfam" id="PF12833">
    <property type="entry name" value="HTH_18"/>
    <property type="match status" value="1"/>
</dbReference>
<dbReference type="SUPFAM" id="SSF46689">
    <property type="entry name" value="Homeodomain-like"/>
    <property type="match status" value="2"/>
</dbReference>
<dbReference type="AlphaFoldDB" id="A0A2G1VE85"/>